<protein>
    <submittedName>
        <fullName evidence="2">Uncharacterized protein</fullName>
    </submittedName>
</protein>
<feature type="transmembrane region" description="Helical" evidence="1">
    <location>
        <begin position="102"/>
        <end position="120"/>
    </location>
</feature>
<keyword evidence="1" id="KW-1133">Transmembrane helix</keyword>
<organism evidence="2 3">
    <name type="scientific">Pseudoprimorskyibacter insulae</name>
    <dbReference type="NCBI Taxonomy" id="1695997"/>
    <lineage>
        <taxon>Bacteria</taxon>
        <taxon>Pseudomonadati</taxon>
        <taxon>Pseudomonadota</taxon>
        <taxon>Alphaproteobacteria</taxon>
        <taxon>Rhodobacterales</taxon>
        <taxon>Paracoccaceae</taxon>
        <taxon>Pseudoprimorskyibacter</taxon>
    </lineage>
</organism>
<dbReference type="EMBL" id="OMOJ01000001">
    <property type="protein sequence ID" value="SPF78350.1"/>
    <property type="molecule type" value="Genomic_DNA"/>
</dbReference>
<keyword evidence="1" id="KW-0472">Membrane</keyword>
<sequence length="291" mass="32101">MLKIHIRPTDLPGTSAETLMLTYMHRAVGAVALALPLLIVLIGAVTNGCIPASISHSYFVPVASDVFAGCLFFIGISMCFVYRADLRGAPQYEAFTATDFRLLFLAGICALGIAIFPTAGSGCIYDSQDLARVFLDNPSGHDMLIWDEHSVTGTPAFDLWMRTRSYDGASFDPRDYLHNLAAVTMFGILGYVVLRVFTRINSPKSMGVMGQEPTKRIRNGLYIGLGSVIWLAVVVLVIEFAIRRLMSIPTFDMTGWGRYFTLFWEWIALWAFGAAWLIKGRAHEALKDPGA</sequence>
<dbReference type="RefSeq" id="WP_108884997.1">
    <property type="nucleotide sequence ID" value="NZ_OMOJ01000001.1"/>
</dbReference>
<dbReference type="Proteomes" id="UP000244904">
    <property type="component" value="Unassembled WGS sequence"/>
</dbReference>
<gene>
    <name evidence="2" type="ORF">PRI8871_00947</name>
</gene>
<keyword evidence="3" id="KW-1185">Reference proteome</keyword>
<feature type="transmembrane region" description="Helical" evidence="1">
    <location>
        <begin position="262"/>
        <end position="278"/>
    </location>
</feature>
<dbReference type="OrthoDB" id="9803163at2"/>
<accession>A0A2R8AQV6</accession>
<evidence type="ECO:0000313" key="2">
    <source>
        <dbReference type="EMBL" id="SPF78350.1"/>
    </source>
</evidence>
<feature type="transmembrane region" description="Helical" evidence="1">
    <location>
        <begin position="58"/>
        <end position="82"/>
    </location>
</feature>
<proteinExistence type="predicted"/>
<keyword evidence="1" id="KW-0812">Transmembrane</keyword>
<evidence type="ECO:0000256" key="1">
    <source>
        <dbReference type="SAM" id="Phobius"/>
    </source>
</evidence>
<name>A0A2R8AQV6_9RHOB</name>
<reference evidence="3" key="1">
    <citation type="submission" date="2018-03" db="EMBL/GenBank/DDBJ databases">
        <authorList>
            <person name="Rodrigo-Torres L."/>
            <person name="Arahal R. D."/>
            <person name="Lucena T."/>
        </authorList>
    </citation>
    <scope>NUCLEOTIDE SEQUENCE [LARGE SCALE GENOMIC DNA]</scope>
    <source>
        <strain evidence="3">CECT 8871</strain>
    </source>
</reference>
<evidence type="ECO:0000313" key="3">
    <source>
        <dbReference type="Proteomes" id="UP000244904"/>
    </source>
</evidence>
<feature type="transmembrane region" description="Helical" evidence="1">
    <location>
        <begin position="27"/>
        <end position="46"/>
    </location>
</feature>
<dbReference type="AlphaFoldDB" id="A0A2R8AQV6"/>
<feature type="transmembrane region" description="Helical" evidence="1">
    <location>
        <begin position="219"/>
        <end position="242"/>
    </location>
</feature>
<feature type="transmembrane region" description="Helical" evidence="1">
    <location>
        <begin position="176"/>
        <end position="198"/>
    </location>
</feature>